<dbReference type="STRING" id="105785.A0A2J7QH72"/>
<dbReference type="InParanoid" id="A0A2J7QH72"/>
<dbReference type="Proteomes" id="UP000235965">
    <property type="component" value="Unassembled WGS sequence"/>
</dbReference>
<evidence type="ECO:0008006" key="4">
    <source>
        <dbReference type="Google" id="ProtNLM"/>
    </source>
</evidence>
<dbReference type="PANTHER" id="PTHR46060:SF1">
    <property type="entry name" value="MARINER MOS1 TRANSPOSASE-LIKE PROTEIN"/>
    <property type="match status" value="1"/>
</dbReference>
<dbReference type="GO" id="GO:0003676">
    <property type="term" value="F:nucleic acid binding"/>
    <property type="evidence" value="ECO:0007669"/>
    <property type="project" value="InterPro"/>
</dbReference>
<sequence>MDELNMRKVCAKLVPKLLTDEQKANRVLIASELKERVEIEPHYLDCVITGDETWTFEYDPETKRQSAEWHTSASPKPKKAKMSKSKVKTMLIVFFDAKGVVHKEFLPQGQTVNAPYCVDILERLRKRIIRVRKDIAANWRLHHDNAPSHTSLLVREFLAKHHGATLPQPPYSPDLAPADFFLFPRVKTALKGRIQAIQAAVATALNEVPVETETETHARDPGMGESVGKNV</sequence>
<protein>
    <recommendedName>
        <fullName evidence="4">Mariner Mos1 transposase</fullName>
    </recommendedName>
</protein>
<dbReference type="PANTHER" id="PTHR46060">
    <property type="entry name" value="MARINER MOS1 TRANSPOSASE-LIKE PROTEIN"/>
    <property type="match status" value="1"/>
</dbReference>
<dbReference type="AlphaFoldDB" id="A0A2J7QH72"/>
<dbReference type="OrthoDB" id="8195351at2759"/>
<dbReference type="EMBL" id="NEVH01014356">
    <property type="protein sequence ID" value="PNF27930.1"/>
    <property type="molecule type" value="Genomic_DNA"/>
</dbReference>
<dbReference type="InterPro" id="IPR036397">
    <property type="entry name" value="RNaseH_sf"/>
</dbReference>
<organism evidence="2 3">
    <name type="scientific">Cryptotermes secundus</name>
    <dbReference type="NCBI Taxonomy" id="105785"/>
    <lineage>
        <taxon>Eukaryota</taxon>
        <taxon>Metazoa</taxon>
        <taxon>Ecdysozoa</taxon>
        <taxon>Arthropoda</taxon>
        <taxon>Hexapoda</taxon>
        <taxon>Insecta</taxon>
        <taxon>Pterygota</taxon>
        <taxon>Neoptera</taxon>
        <taxon>Polyneoptera</taxon>
        <taxon>Dictyoptera</taxon>
        <taxon>Blattodea</taxon>
        <taxon>Blattoidea</taxon>
        <taxon>Termitoidae</taxon>
        <taxon>Kalotermitidae</taxon>
        <taxon>Cryptotermitinae</taxon>
        <taxon>Cryptotermes</taxon>
    </lineage>
</organism>
<gene>
    <name evidence="2" type="ORF">B7P43_G00892</name>
</gene>
<dbReference type="InterPro" id="IPR052709">
    <property type="entry name" value="Transposase-MT_Hybrid"/>
</dbReference>
<reference evidence="2 3" key="1">
    <citation type="submission" date="2017-12" db="EMBL/GenBank/DDBJ databases">
        <title>Hemimetabolous genomes reveal molecular basis of termite eusociality.</title>
        <authorList>
            <person name="Harrison M.C."/>
            <person name="Jongepier E."/>
            <person name="Robertson H.M."/>
            <person name="Arning N."/>
            <person name="Bitard-Feildel T."/>
            <person name="Chao H."/>
            <person name="Childers C.P."/>
            <person name="Dinh H."/>
            <person name="Doddapaneni H."/>
            <person name="Dugan S."/>
            <person name="Gowin J."/>
            <person name="Greiner C."/>
            <person name="Han Y."/>
            <person name="Hu H."/>
            <person name="Hughes D.S.T."/>
            <person name="Huylmans A.-K."/>
            <person name="Kemena C."/>
            <person name="Kremer L.P.M."/>
            <person name="Lee S.L."/>
            <person name="Lopez-Ezquerra A."/>
            <person name="Mallet L."/>
            <person name="Monroy-Kuhn J.M."/>
            <person name="Moser A."/>
            <person name="Murali S.C."/>
            <person name="Muzny D.M."/>
            <person name="Otani S."/>
            <person name="Piulachs M.-D."/>
            <person name="Poelchau M."/>
            <person name="Qu J."/>
            <person name="Schaub F."/>
            <person name="Wada-Katsumata A."/>
            <person name="Worley K.C."/>
            <person name="Xie Q."/>
            <person name="Ylla G."/>
            <person name="Poulsen M."/>
            <person name="Gibbs R.A."/>
            <person name="Schal C."/>
            <person name="Richards S."/>
            <person name="Belles X."/>
            <person name="Korb J."/>
            <person name="Bornberg-Bauer E."/>
        </authorList>
    </citation>
    <scope>NUCLEOTIDE SEQUENCE [LARGE SCALE GENOMIC DNA]</scope>
    <source>
        <tissue evidence="2">Whole body</tissue>
    </source>
</reference>
<comment type="caution">
    <text evidence="2">The sequence shown here is derived from an EMBL/GenBank/DDBJ whole genome shotgun (WGS) entry which is preliminary data.</text>
</comment>
<dbReference type="Gene3D" id="3.30.420.10">
    <property type="entry name" value="Ribonuclease H-like superfamily/Ribonuclease H"/>
    <property type="match status" value="1"/>
</dbReference>
<feature type="region of interest" description="Disordered" evidence="1">
    <location>
        <begin position="211"/>
        <end position="231"/>
    </location>
</feature>
<dbReference type="InterPro" id="IPR001888">
    <property type="entry name" value="Transposase_1"/>
</dbReference>
<evidence type="ECO:0000313" key="3">
    <source>
        <dbReference type="Proteomes" id="UP000235965"/>
    </source>
</evidence>
<evidence type="ECO:0000313" key="2">
    <source>
        <dbReference type="EMBL" id="PNF27930.1"/>
    </source>
</evidence>
<evidence type="ECO:0000256" key="1">
    <source>
        <dbReference type="SAM" id="MobiDB-lite"/>
    </source>
</evidence>
<keyword evidence="3" id="KW-1185">Reference proteome</keyword>
<name>A0A2J7QH72_9NEOP</name>
<proteinExistence type="predicted"/>
<dbReference type="Pfam" id="PF01359">
    <property type="entry name" value="Transposase_1"/>
    <property type="match status" value="1"/>
</dbReference>
<accession>A0A2J7QH72</accession>